<dbReference type="Pfam" id="PF05343">
    <property type="entry name" value="Peptidase_M42"/>
    <property type="match status" value="1"/>
</dbReference>
<dbReference type="Proteomes" id="UP000557872">
    <property type="component" value="Unassembled WGS sequence"/>
</dbReference>
<evidence type="ECO:0000256" key="8">
    <source>
        <dbReference type="PIRSR" id="PIRSR001123-2"/>
    </source>
</evidence>
<sequence>MREKAIALLKELTEAHGAPGFEDEVRSIFAQELAGAGDLSTDGNGSVFCEQGELGPRVLLAGHMDEVAFRVQNITPDGFIQFVTLGGWWSHTLLAQRVEVRTRDGRKILGVVSSKPPHFLPESERQRVMPAEQMFIDVGAASRKELEASIGIRIGDPIVPLTPFSPMADEHLFMAKAFDNRVGMACAIQASQELKGVECPNTLIACGTVQEEVGVRGATTAAVQAQPDVCIVLEGTPADDTPGFNRSASQGMMGEGVQIRMQDPTAIMNPALVDLCVGVARDCGIRHQLALRSSGGTDARAFHLSGRGVPTIVLGVPSRYIHSHNSIIDIRDYLSMVELAVALIRKLDRATVDSLTDYL</sequence>
<dbReference type="EMBL" id="JACBAZ010000001">
    <property type="protein sequence ID" value="NWK54675.1"/>
    <property type="molecule type" value="Genomic_DNA"/>
</dbReference>
<dbReference type="RefSeq" id="WP_178931187.1">
    <property type="nucleotide sequence ID" value="NZ_JACBAZ010000001.1"/>
</dbReference>
<keyword evidence="5" id="KW-0378">Hydrolase</keyword>
<keyword evidence="3" id="KW-0645">Protease</keyword>
<dbReference type="Gene3D" id="2.40.30.40">
    <property type="entry name" value="Peptidase M42, domain 2"/>
    <property type="match status" value="1"/>
</dbReference>
<dbReference type="PANTHER" id="PTHR32481">
    <property type="entry name" value="AMINOPEPTIDASE"/>
    <property type="match status" value="1"/>
</dbReference>
<dbReference type="GO" id="GO:0004177">
    <property type="term" value="F:aminopeptidase activity"/>
    <property type="evidence" value="ECO:0007669"/>
    <property type="project" value="UniProtKB-UniRule"/>
</dbReference>
<evidence type="ECO:0000313" key="9">
    <source>
        <dbReference type="EMBL" id="NWK54675.1"/>
    </source>
</evidence>
<evidence type="ECO:0000313" key="10">
    <source>
        <dbReference type="Proteomes" id="UP000557872"/>
    </source>
</evidence>
<dbReference type="InterPro" id="IPR023367">
    <property type="entry name" value="Peptidase_M42_dom2"/>
</dbReference>
<comment type="caution">
    <text evidence="9">The sequence shown here is derived from an EMBL/GenBank/DDBJ whole genome shotgun (WGS) entry which is preliminary data.</text>
</comment>
<evidence type="ECO:0000256" key="2">
    <source>
        <dbReference type="ARBA" id="ARBA00022438"/>
    </source>
</evidence>
<keyword evidence="2" id="KW-0031">Aminopeptidase</keyword>
<feature type="binding site" evidence="8">
    <location>
        <position position="212"/>
    </location>
    <ligand>
        <name>Zn(2+)</name>
        <dbReference type="ChEBI" id="CHEBI:29105"/>
        <label>2</label>
    </ligand>
</feature>
<dbReference type="GO" id="GO:0046872">
    <property type="term" value="F:metal ion binding"/>
    <property type="evidence" value="ECO:0007669"/>
    <property type="project" value="UniProtKB-UniRule"/>
</dbReference>
<dbReference type="PANTHER" id="PTHR32481:SF0">
    <property type="entry name" value="AMINOPEPTIDASE YPDE-RELATED"/>
    <property type="match status" value="1"/>
</dbReference>
<dbReference type="CDD" id="cd05656">
    <property type="entry name" value="M42_Frv"/>
    <property type="match status" value="1"/>
</dbReference>
<feature type="binding site" evidence="8">
    <location>
        <position position="179"/>
    </location>
    <ligand>
        <name>Zn(2+)</name>
        <dbReference type="ChEBI" id="CHEBI:29105"/>
        <label>1</label>
    </ligand>
</feature>
<dbReference type="SUPFAM" id="SSF53187">
    <property type="entry name" value="Zn-dependent exopeptidases"/>
    <property type="match status" value="1"/>
</dbReference>
<dbReference type="Gene3D" id="3.40.630.10">
    <property type="entry name" value="Zn peptidases"/>
    <property type="match status" value="1"/>
</dbReference>
<comment type="similarity">
    <text evidence="1 6">Belongs to the peptidase M42 family.</text>
</comment>
<comment type="cofactor">
    <cofactor evidence="8">
        <name>a divalent metal cation</name>
        <dbReference type="ChEBI" id="CHEBI:60240"/>
    </cofactor>
    <text evidence="8">Binds 2 divalent metal cations per subunit.</text>
</comment>
<gene>
    <name evidence="9" type="ORF">HW115_03570</name>
</gene>
<organism evidence="9 10">
    <name type="scientific">Oceaniferula marina</name>
    <dbReference type="NCBI Taxonomy" id="2748318"/>
    <lineage>
        <taxon>Bacteria</taxon>
        <taxon>Pseudomonadati</taxon>
        <taxon>Verrucomicrobiota</taxon>
        <taxon>Verrucomicrobiia</taxon>
        <taxon>Verrucomicrobiales</taxon>
        <taxon>Verrucomicrobiaceae</taxon>
        <taxon>Oceaniferula</taxon>
    </lineage>
</organism>
<evidence type="ECO:0000256" key="7">
    <source>
        <dbReference type="PIRSR" id="PIRSR001123-1"/>
    </source>
</evidence>
<accession>A0A851GHF8</accession>
<feature type="binding site" evidence="8">
    <location>
        <position position="322"/>
    </location>
    <ligand>
        <name>Zn(2+)</name>
        <dbReference type="ChEBI" id="CHEBI:29105"/>
        <label>2</label>
    </ligand>
</feature>
<feature type="binding site" evidence="8">
    <location>
        <position position="179"/>
    </location>
    <ligand>
        <name>Zn(2+)</name>
        <dbReference type="ChEBI" id="CHEBI:29105"/>
        <label>2</label>
    </ligand>
</feature>
<reference evidence="9 10" key="1">
    <citation type="submission" date="2020-07" db="EMBL/GenBank/DDBJ databases">
        <title>Roseicoccus Jingziensis gen. nov., sp. nov., isolated from coastal seawater.</title>
        <authorList>
            <person name="Feng X."/>
        </authorList>
    </citation>
    <scope>NUCLEOTIDE SEQUENCE [LARGE SCALE GENOMIC DNA]</scope>
    <source>
        <strain evidence="9 10">N1E253</strain>
    </source>
</reference>
<proteinExistence type="inferred from homology"/>
<dbReference type="SUPFAM" id="SSF101821">
    <property type="entry name" value="Aminopeptidase/glucanase lid domain"/>
    <property type="match status" value="1"/>
</dbReference>
<keyword evidence="10" id="KW-1185">Reference proteome</keyword>
<evidence type="ECO:0000256" key="6">
    <source>
        <dbReference type="PIRNR" id="PIRNR001123"/>
    </source>
</evidence>
<dbReference type="PIRSF" id="PIRSF001123">
    <property type="entry name" value="PepA_GA"/>
    <property type="match status" value="1"/>
</dbReference>
<dbReference type="InterPro" id="IPR008007">
    <property type="entry name" value="Peptidase_M42"/>
</dbReference>
<feature type="binding site" evidence="8">
    <location>
        <position position="63"/>
    </location>
    <ligand>
        <name>Zn(2+)</name>
        <dbReference type="ChEBI" id="CHEBI:29105"/>
        <label>1</label>
    </ligand>
</feature>
<name>A0A851GHF8_9BACT</name>
<evidence type="ECO:0000256" key="4">
    <source>
        <dbReference type="ARBA" id="ARBA00022723"/>
    </source>
</evidence>
<protein>
    <submittedName>
        <fullName evidence="9">M42 family metallopeptidase</fullName>
    </submittedName>
</protein>
<feature type="active site" description="Proton acceptor" evidence="7">
    <location>
        <position position="211"/>
    </location>
</feature>
<feature type="binding site" evidence="8">
    <location>
        <position position="234"/>
    </location>
    <ligand>
        <name>Zn(2+)</name>
        <dbReference type="ChEBI" id="CHEBI:29105"/>
        <label>1</label>
    </ligand>
</feature>
<dbReference type="AlphaFoldDB" id="A0A851GHF8"/>
<evidence type="ECO:0000256" key="5">
    <source>
        <dbReference type="ARBA" id="ARBA00022801"/>
    </source>
</evidence>
<dbReference type="InterPro" id="IPR051464">
    <property type="entry name" value="Peptidase_M42_aminopept"/>
</dbReference>
<dbReference type="GO" id="GO:0006508">
    <property type="term" value="P:proteolysis"/>
    <property type="evidence" value="ECO:0007669"/>
    <property type="project" value="UniProtKB-KW"/>
</dbReference>
<evidence type="ECO:0000256" key="3">
    <source>
        <dbReference type="ARBA" id="ARBA00022670"/>
    </source>
</evidence>
<keyword evidence="4 8" id="KW-0479">Metal-binding</keyword>
<evidence type="ECO:0000256" key="1">
    <source>
        <dbReference type="ARBA" id="ARBA00006272"/>
    </source>
</evidence>